<evidence type="ECO:0000256" key="9">
    <source>
        <dbReference type="ARBA" id="ARBA00022691"/>
    </source>
</evidence>
<evidence type="ECO:0000256" key="10">
    <source>
        <dbReference type="ARBA" id="ARBA00022884"/>
    </source>
</evidence>
<evidence type="ECO:0000256" key="3">
    <source>
        <dbReference type="ARBA" id="ARBA00007494"/>
    </source>
</evidence>
<feature type="binding site" evidence="14">
    <location>
        <position position="277"/>
    </location>
    <ligand>
        <name>S-adenosyl-L-methionine</name>
        <dbReference type="ChEBI" id="CHEBI:59789"/>
    </ligand>
</feature>
<dbReference type="AlphaFoldDB" id="A0A1T1HC47"/>
<dbReference type="CDD" id="cd02440">
    <property type="entry name" value="AdoMet_MTases"/>
    <property type="match status" value="1"/>
</dbReference>
<evidence type="ECO:0000313" key="16">
    <source>
        <dbReference type="EMBL" id="OOV87382.1"/>
    </source>
</evidence>
<dbReference type="InterPro" id="IPR035926">
    <property type="entry name" value="NusB-like_sf"/>
</dbReference>
<dbReference type="SUPFAM" id="SSF53335">
    <property type="entry name" value="S-adenosyl-L-methionine-dependent methyltransferases"/>
    <property type="match status" value="1"/>
</dbReference>
<evidence type="ECO:0000256" key="5">
    <source>
        <dbReference type="ARBA" id="ARBA00022490"/>
    </source>
</evidence>
<dbReference type="Gene3D" id="3.30.70.1170">
    <property type="entry name" value="Sun protein, domain 3"/>
    <property type="match status" value="1"/>
</dbReference>
<dbReference type="GO" id="GO:0070475">
    <property type="term" value="P:rRNA base methylation"/>
    <property type="evidence" value="ECO:0007669"/>
    <property type="project" value="TreeGrafter"/>
</dbReference>
<feature type="binding site" evidence="14">
    <location>
        <position position="322"/>
    </location>
    <ligand>
        <name>S-adenosyl-L-methionine</name>
        <dbReference type="ChEBI" id="CHEBI:59789"/>
    </ligand>
</feature>
<dbReference type="GO" id="GO:0003723">
    <property type="term" value="F:RNA binding"/>
    <property type="evidence" value="ECO:0007669"/>
    <property type="project" value="UniProtKB-UniRule"/>
</dbReference>
<dbReference type="FunFam" id="3.40.50.150:FF:000022">
    <property type="entry name" value="Ribosomal RNA small subunit methyltransferase B"/>
    <property type="match status" value="1"/>
</dbReference>
<comment type="caution">
    <text evidence="16">The sequence shown here is derived from an EMBL/GenBank/DDBJ whole genome shotgun (WGS) entry which is preliminary data.</text>
</comment>
<evidence type="ECO:0000256" key="12">
    <source>
        <dbReference type="ARBA" id="ARBA00031088"/>
    </source>
</evidence>
<dbReference type="PROSITE" id="PS51686">
    <property type="entry name" value="SAM_MT_RSMB_NOP"/>
    <property type="match status" value="1"/>
</dbReference>
<dbReference type="NCBIfam" id="TIGR00563">
    <property type="entry name" value="rsmB"/>
    <property type="match status" value="1"/>
</dbReference>
<gene>
    <name evidence="16" type="ORF">BTA35_0210505</name>
</gene>
<evidence type="ECO:0000256" key="7">
    <source>
        <dbReference type="ARBA" id="ARBA00022603"/>
    </source>
</evidence>
<dbReference type="Pfam" id="PF01029">
    <property type="entry name" value="NusB"/>
    <property type="match status" value="1"/>
</dbReference>
<comment type="catalytic activity">
    <reaction evidence="13">
        <text>cytidine(967) in 16S rRNA + S-adenosyl-L-methionine = 5-methylcytidine(967) in 16S rRNA + S-adenosyl-L-homocysteine + H(+)</text>
        <dbReference type="Rhea" id="RHEA:42748"/>
        <dbReference type="Rhea" id="RHEA-COMP:10219"/>
        <dbReference type="Rhea" id="RHEA-COMP:10220"/>
        <dbReference type="ChEBI" id="CHEBI:15378"/>
        <dbReference type="ChEBI" id="CHEBI:57856"/>
        <dbReference type="ChEBI" id="CHEBI:59789"/>
        <dbReference type="ChEBI" id="CHEBI:74483"/>
        <dbReference type="ChEBI" id="CHEBI:82748"/>
        <dbReference type="EC" id="2.1.1.176"/>
    </reaction>
</comment>
<dbReference type="InterPro" id="IPR049560">
    <property type="entry name" value="MeTrfase_RsmB-F_NOP2_cat"/>
</dbReference>
<dbReference type="InterPro" id="IPR023267">
    <property type="entry name" value="RCMT"/>
</dbReference>
<evidence type="ECO:0000256" key="11">
    <source>
        <dbReference type="ARBA" id="ARBA00030399"/>
    </source>
</evidence>
<keyword evidence="6" id="KW-0698">rRNA processing</keyword>
<reference evidence="16" key="1">
    <citation type="submission" date="2017-02" db="EMBL/GenBank/DDBJ databases">
        <title>Draft Genome Sequence of the Salt Water Bacterium Oceanospirillum linum ATCC 11336.</title>
        <authorList>
            <person name="Trachtenberg A.M."/>
            <person name="Carney J.G."/>
            <person name="Linnane J.D."/>
            <person name="Rheaume B.A."/>
            <person name="Pitts N.L."/>
            <person name="Mykles D.L."/>
            <person name="Maclea K.S."/>
        </authorList>
    </citation>
    <scope>NUCLEOTIDE SEQUENCE [LARGE SCALE GENOMIC DNA]</scope>
    <source>
        <strain evidence="16">ATCC 11336</strain>
    </source>
</reference>
<dbReference type="InterPro" id="IPR029063">
    <property type="entry name" value="SAM-dependent_MTases_sf"/>
</dbReference>
<feature type="binding site" evidence="14">
    <location>
        <position position="303"/>
    </location>
    <ligand>
        <name>S-adenosyl-L-methionine</name>
        <dbReference type="ChEBI" id="CHEBI:59789"/>
    </ligand>
</feature>
<dbReference type="EC" id="2.1.1.176" evidence="4"/>
<name>A0A1T1HC47_OCELI</name>
<dbReference type="NCBIfam" id="NF008149">
    <property type="entry name" value="PRK10901.1"/>
    <property type="match status" value="1"/>
</dbReference>
<dbReference type="Pfam" id="PF01189">
    <property type="entry name" value="Methyltr_RsmB-F"/>
    <property type="match status" value="1"/>
</dbReference>
<proteinExistence type="inferred from homology"/>
<evidence type="ECO:0000259" key="15">
    <source>
        <dbReference type="PROSITE" id="PS51686"/>
    </source>
</evidence>
<keyword evidence="9 14" id="KW-0949">S-adenosyl-L-methionine</keyword>
<keyword evidence="10 14" id="KW-0694">RNA-binding</keyword>
<keyword evidence="5" id="KW-0963">Cytoplasm</keyword>
<dbReference type="PANTHER" id="PTHR22807">
    <property type="entry name" value="NOP2 YEAST -RELATED NOL1/NOP2/FMU SUN DOMAIN-CONTAINING"/>
    <property type="match status" value="1"/>
</dbReference>
<dbReference type="InterPro" id="IPR054728">
    <property type="entry name" value="RsmB-like_ferredoxin"/>
</dbReference>
<evidence type="ECO:0000256" key="6">
    <source>
        <dbReference type="ARBA" id="ARBA00022552"/>
    </source>
</evidence>
<dbReference type="Gene3D" id="3.40.50.150">
    <property type="entry name" value="Vaccinia Virus protein VP39"/>
    <property type="match status" value="1"/>
</dbReference>
<keyword evidence="17" id="KW-1185">Reference proteome</keyword>
<feature type="domain" description="SAM-dependent MTase RsmB/NOP-type" evidence="15">
    <location>
        <begin position="164"/>
        <end position="433"/>
    </location>
</feature>
<comment type="function">
    <text evidence="1">Specifically methylates the cytosine at position 967 (m5C967) of 16S rRNA.</text>
</comment>
<evidence type="ECO:0000256" key="14">
    <source>
        <dbReference type="PROSITE-ProRule" id="PRU01023"/>
    </source>
</evidence>
<accession>A0A1T1HC47</accession>
<dbReference type="InterPro" id="IPR006027">
    <property type="entry name" value="NusB_RsmB_TIM44"/>
</dbReference>
<dbReference type="Proteomes" id="UP000190064">
    <property type="component" value="Unassembled WGS sequence"/>
</dbReference>
<feature type="binding site" evidence="14">
    <location>
        <begin position="254"/>
        <end position="260"/>
    </location>
    <ligand>
        <name>S-adenosyl-L-methionine</name>
        <dbReference type="ChEBI" id="CHEBI:59789"/>
    </ligand>
</feature>
<feature type="active site" description="Nucleophile" evidence="14">
    <location>
        <position position="375"/>
    </location>
</feature>
<dbReference type="STRING" id="966.BTA35_0210505"/>
<protein>
    <recommendedName>
        <fullName evidence="4">16S rRNA (cytosine(967)-C(5))-methyltransferase</fullName>
        <ecNumber evidence="4">2.1.1.176</ecNumber>
    </recommendedName>
    <alternativeName>
        <fullName evidence="11">16S rRNA m5C967 methyltransferase</fullName>
    </alternativeName>
    <alternativeName>
        <fullName evidence="12">rRNA (cytosine-C(5)-)-methyltransferase RsmB</fullName>
    </alternativeName>
</protein>
<dbReference type="Pfam" id="PF22458">
    <property type="entry name" value="RsmF-B_ferredox"/>
    <property type="match status" value="1"/>
</dbReference>
<dbReference type="InterPro" id="IPR004573">
    <property type="entry name" value="rRNA_ssu_MeTfrase_B"/>
</dbReference>
<comment type="subcellular location">
    <subcellularLocation>
        <location evidence="2">Cytoplasm</location>
    </subcellularLocation>
</comment>
<evidence type="ECO:0000256" key="8">
    <source>
        <dbReference type="ARBA" id="ARBA00022679"/>
    </source>
</evidence>
<evidence type="ECO:0000256" key="2">
    <source>
        <dbReference type="ARBA" id="ARBA00004496"/>
    </source>
</evidence>
<dbReference type="GO" id="GO:0005829">
    <property type="term" value="C:cytosol"/>
    <property type="evidence" value="ECO:0007669"/>
    <property type="project" value="TreeGrafter"/>
</dbReference>
<dbReference type="GO" id="GO:0006355">
    <property type="term" value="P:regulation of DNA-templated transcription"/>
    <property type="evidence" value="ECO:0007669"/>
    <property type="project" value="InterPro"/>
</dbReference>
<dbReference type="InterPro" id="IPR018314">
    <property type="entry name" value="RsmB/NOL1/NOP2-like_CS"/>
</dbReference>
<evidence type="ECO:0000256" key="4">
    <source>
        <dbReference type="ARBA" id="ARBA00012140"/>
    </source>
</evidence>
<dbReference type="EMBL" id="MTSD02000003">
    <property type="protein sequence ID" value="OOV87382.1"/>
    <property type="molecule type" value="Genomic_DNA"/>
</dbReference>
<keyword evidence="8 14" id="KW-0808">Transferase</keyword>
<dbReference type="Gene3D" id="1.10.287.730">
    <property type="entry name" value="Helix hairpin bin"/>
    <property type="match status" value="1"/>
</dbReference>
<keyword evidence="7 14" id="KW-0489">Methyltransferase</keyword>
<evidence type="ECO:0000313" key="17">
    <source>
        <dbReference type="Proteomes" id="UP000190064"/>
    </source>
</evidence>
<dbReference type="InterPro" id="IPR001678">
    <property type="entry name" value="MeTrfase_RsmB-F_NOP2_dom"/>
</dbReference>
<organism evidence="16 17">
    <name type="scientific">Oceanospirillum linum</name>
    <dbReference type="NCBI Taxonomy" id="966"/>
    <lineage>
        <taxon>Bacteria</taxon>
        <taxon>Pseudomonadati</taxon>
        <taxon>Pseudomonadota</taxon>
        <taxon>Gammaproteobacteria</taxon>
        <taxon>Oceanospirillales</taxon>
        <taxon>Oceanospirillaceae</taxon>
        <taxon>Oceanospirillum</taxon>
    </lineage>
</organism>
<dbReference type="NCBIfam" id="NF011494">
    <property type="entry name" value="PRK14902.1"/>
    <property type="match status" value="1"/>
</dbReference>
<sequence length="437" mass="48837">MARPNVRVAAVQALLPVVSQQDSLSTTLPKHLDNVPDQDRGLLQELCFGTLRWLTQLEGVRNQLLEKPFKAKDRDIDLLLLVGLYQLHYMRIPAHAAINETVQGAVDIKKQWAKGVLNGCLRRFQREGEQLLAELERSDAARLAHPNWLLNHLKEDWPEQWQQIAQANNLHPPMTLRVSHSKANRDEYLNQLKAAQIDANACDYSLDGIQLDKALDVTSLPGFADGVISVQDEAAQLSVQLLQLEPGQRVLDACCAPGGKTAHILERMPDASVVAVDSEARRLQRVEENFERLGLNAELHCSDVTDLDNWWDGQLFDRILLDAPCSATGVIRRHPDIKWLRRKADIPALAELQQSMLQLLWKTLKPGGILVYATCSVLSMENSGNIQQFLSASDARLIGPRAVPFGHGTDFGQQLLPQPQGHDGFFYAVLQKPAEQQ</sequence>
<dbReference type="PRINTS" id="PR02008">
    <property type="entry name" value="RCMTFAMILY"/>
</dbReference>
<dbReference type="Gene3D" id="1.10.940.10">
    <property type="entry name" value="NusB-like"/>
    <property type="match status" value="1"/>
</dbReference>
<comment type="similarity">
    <text evidence="3 14">Belongs to the class I-like SAM-binding methyltransferase superfamily. RsmB/NOP family.</text>
</comment>
<evidence type="ECO:0000256" key="1">
    <source>
        <dbReference type="ARBA" id="ARBA00002724"/>
    </source>
</evidence>
<dbReference type="PROSITE" id="PS01153">
    <property type="entry name" value="NOL1_NOP2_SUN"/>
    <property type="match status" value="1"/>
</dbReference>
<dbReference type="PANTHER" id="PTHR22807:SF61">
    <property type="entry name" value="NOL1_NOP2_SUN FAMILY PROTEIN _ ANTITERMINATION NUSB DOMAIN-CONTAINING PROTEIN"/>
    <property type="match status" value="1"/>
</dbReference>
<dbReference type="GO" id="GO:0009383">
    <property type="term" value="F:rRNA (cytosine-C5-)-methyltransferase activity"/>
    <property type="evidence" value="ECO:0007669"/>
    <property type="project" value="TreeGrafter"/>
</dbReference>
<dbReference type="RefSeq" id="WP_078319745.1">
    <property type="nucleotide sequence ID" value="NZ_FXTS01000003.1"/>
</dbReference>
<dbReference type="SUPFAM" id="SSF48013">
    <property type="entry name" value="NusB-like"/>
    <property type="match status" value="1"/>
</dbReference>
<evidence type="ECO:0000256" key="13">
    <source>
        <dbReference type="ARBA" id="ARBA00047283"/>
    </source>
</evidence>